<feature type="domain" description="FecR N-terminal" evidence="2">
    <location>
        <begin position="18"/>
        <end position="57"/>
    </location>
</feature>
<dbReference type="InterPro" id="IPR006860">
    <property type="entry name" value="FecR"/>
</dbReference>
<dbReference type="Pfam" id="PF04773">
    <property type="entry name" value="FecR"/>
    <property type="match status" value="1"/>
</dbReference>
<dbReference type="InterPro" id="IPR012373">
    <property type="entry name" value="Ferrdict_sens_TM"/>
</dbReference>
<dbReference type="InterPro" id="IPR032623">
    <property type="entry name" value="FecR_N"/>
</dbReference>
<dbReference type="EMBL" id="CP096040">
    <property type="protein sequence ID" value="USQ94165.1"/>
    <property type="molecule type" value="Genomic_DNA"/>
</dbReference>
<dbReference type="Gene3D" id="2.60.120.1440">
    <property type="match status" value="1"/>
</dbReference>
<gene>
    <name evidence="3" type="ORF">MZV50_16305</name>
</gene>
<dbReference type="PIRSF" id="PIRSF018266">
    <property type="entry name" value="FecR"/>
    <property type="match status" value="1"/>
</dbReference>
<accession>A0ABY4ZNP0</accession>
<sequence>MTSTTSGKERHDDPASTAATWFARLQDDDVSPQDRRDFQHWLNADARHAAAWDAVRATWDDLSGLENDPALAALRADALGAGEAPPRRLNRRALGLAAAGLVATVGGALLGRRWLEGDKTPAPAADEPVFTTAVGERSTFRLADNSVVTLGTDSAVRVNHWGAERRLTLLRGQAYFQVAKDKTRPFIVSAGDKSVTAVGTAFDVRMEPGKLSVTLVEGRVRIVGASPQGQRRIEMSAGSRFVANGSADWAVATVDTAKESAWLQGRLVFDAEPLSSVVAEMNRYSTRKLALADPTLAATPVSGVFKTGQIDAFVAALRTYGLAEVGRSDDKQVELVSPGRGSL</sequence>
<evidence type="ECO:0000313" key="4">
    <source>
        <dbReference type="Proteomes" id="UP001057520"/>
    </source>
</evidence>
<organism evidence="3 4">
    <name type="scientific">Caulobacter segnis</name>
    <dbReference type="NCBI Taxonomy" id="88688"/>
    <lineage>
        <taxon>Bacteria</taxon>
        <taxon>Pseudomonadati</taxon>
        <taxon>Pseudomonadota</taxon>
        <taxon>Alphaproteobacteria</taxon>
        <taxon>Caulobacterales</taxon>
        <taxon>Caulobacteraceae</taxon>
        <taxon>Caulobacter</taxon>
    </lineage>
</organism>
<dbReference type="PANTHER" id="PTHR30273">
    <property type="entry name" value="PERIPLASMIC SIGNAL SENSOR AND SIGMA FACTOR ACTIVATOR FECR-RELATED"/>
    <property type="match status" value="1"/>
</dbReference>
<proteinExistence type="predicted"/>
<keyword evidence="4" id="KW-1185">Reference proteome</keyword>
<dbReference type="PANTHER" id="PTHR30273:SF2">
    <property type="entry name" value="PROTEIN FECR"/>
    <property type="match status" value="1"/>
</dbReference>
<evidence type="ECO:0000259" key="1">
    <source>
        <dbReference type="Pfam" id="PF04773"/>
    </source>
</evidence>
<dbReference type="Pfam" id="PF16220">
    <property type="entry name" value="DUF4880"/>
    <property type="match status" value="1"/>
</dbReference>
<dbReference type="Gene3D" id="3.55.50.30">
    <property type="match status" value="1"/>
</dbReference>
<evidence type="ECO:0000259" key="2">
    <source>
        <dbReference type="Pfam" id="PF16220"/>
    </source>
</evidence>
<protein>
    <submittedName>
        <fullName evidence="3">FecR domain-containing protein</fullName>
    </submittedName>
</protein>
<evidence type="ECO:0000313" key="3">
    <source>
        <dbReference type="EMBL" id="USQ94165.1"/>
    </source>
</evidence>
<dbReference type="Proteomes" id="UP001057520">
    <property type="component" value="Chromosome"/>
</dbReference>
<name>A0ABY4ZNP0_9CAUL</name>
<feature type="domain" description="FecR protein" evidence="1">
    <location>
        <begin position="131"/>
        <end position="221"/>
    </location>
</feature>
<reference evidence="3 4" key="1">
    <citation type="submission" date="2022-04" db="EMBL/GenBank/DDBJ databases">
        <title>Genome sequence of soybean root-associated Caulobacter segnis RL271.</title>
        <authorList>
            <person name="Longley R."/>
            <person name="Bonito G."/>
            <person name="Trigodet F."/>
            <person name="Crosson S."/>
            <person name="Fiebig A."/>
        </authorList>
    </citation>
    <scope>NUCLEOTIDE SEQUENCE [LARGE SCALE GENOMIC DNA]</scope>
    <source>
        <strain evidence="3 4">RL271</strain>
    </source>
</reference>